<gene>
    <name evidence="1" type="ORF">BOLC5T32587H</name>
</gene>
<protein>
    <recommendedName>
        <fullName evidence="2">DUF223 domain-containing protein</fullName>
    </recommendedName>
</protein>
<reference evidence="1" key="1">
    <citation type="submission" date="2018-11" db="EMBL/GenBank/DDBJ databases">
        <authorList>
            <consortium name="Genoscope - CEA"/>
            <person name="William W."/>
        </authorList>
    </citation>
    <scope>NUCLEOTIDE SEQUENCE</scope>
</reference>
<dbReference type="Gene3D" id="2.40.50.140">
    <property type="entry name" value="Nucleic acid-binding proteins"/>
    <property type="match status" value="1"/>
</dbReference>
<dbReference type="SUPFAM" id="SSF50249">
    <property type="entry name" value="Nucleic acid-binding proteins"/>
    <property type="match status" value="1"/>
</dbReference>
<dbReference type="CDD" id="cd04480">
    <property type="entry name" value="RPA1_DBD_A_like"/>
    <property type="match status" value="1"/>
</dbReference>
<dbReference type="AlphaFoldDB" id="A0A3P6EZ17"/>
<evidence type="ECO:0000313" key="1">
    <source>
        <dbReference type="EMBL" id="VDD45040.1"/>
    </source>
</evidence>
<organism evidence="1">
    <name type="scientific">Brassica oleracea</name>
    <name type="common">Wild cabbage</name>
    <dbReference type="NCBI Taxonomy" id="3712"/>
    <lineage>
        <taxon>Eukaryota</taxon>
        <taxon>Viridiplantae</taxon>
        <taxon>Streptophyta</taxon>
        <taxon>Embryophyta</taxon>
        <taxon>Tracheophyta</taxon>
        <taxon>Spermatophyta</taxon>
        <taxon>Magnoliopsida</taxon>
        <taxon>eudicotyledons</taxon>
        <taxon>Gunneridae</taxon>
        <taxon>Pentapetalae</taxon>
        <taxon>rosids</taxon>
        <taxon>malvids</taxon>
        <taxon>Brassicales</taxon>
        <taxon>Brassicaceae</taxon>
        <taxon>Brassiceae</taxon>
        <taxon>Brassica</taxon>
    </lineage>
</organism>
<sequence length="177" mass="20140">MANTAKTTAIRTGKASPPLLFRHVSPGPDDSTLKFRLLHFWEARKNVKGGPGILLGIEMLMIDAEGTLAQAFIGQNRRNQYEKELQRGSIYTLTNFYASNSKVMYHVADQRLVICISHASALSKDEEDIEGILTERLWSVPFQNLKPTHISEGIFTARFKYFLIMFNHSNRLTLYYA</sequence>
<dbReference type="EMBL" id="LR031877">
    <property type="protein sequence ID" value="VDD45040.1"/>
    <property type="molecule type" value="Genomic_DNA"/>
</dbReference>
<name>A0A3P6EZ17_BRAOL</name>
<proteinExistence type="predicted"/>
<accession>A0A3P6EZ17</accession>
<evidence type="ECO:0008006" key="2">
    <source>
        <dbReference type="Google" id="ProtNLM"/>
    </source>
</evidence>
<dbReference type="InterPro" id="IPR012340">
    <property type="entry name" value="NA-bd_OB-fold"/>
</dbReference>